<dbReference type="InterPro" id="IPR006139">
    <property type="entry name" value="D-isomer_2_OHA_DH_cat_dom"/>
</dbReference>
<evidence type="ECO:0000313" key="4">
    <source>
        <dbReference type="EMBL" id="NSL87168.1"/>
    </source>
</evidence>
<dbReference type="Proteomes" id="UP000281028">
    <property type="component" value="Unassembled WGS sequence"/>
</dbReference>
<evidence type="ECO:0000256" key="1">
    <source>
        <dbReference type="ARBA" id="ARBA00005854"/>
    </source>
</evidence>
<keyword evidence="2 3" id="KW-0560">Oxidoreductase</keyword>
<dbReference type="Pfam" id="PF00389">
    <property type="entry name" value="2-Hacid_dh"/>
    <property type="match status" value="1"/>
</dbReference>
<evidence type="ECO:0000256" key="2">
    <source>
        <dbReference type="ARBA" id="ARBA00023002"/>
    </source>
</evidence>
<dbReference type="SUPFAM" id="SSF52283">
    <property type="entry name" value="Formate/glycerate dehydrogenase catalytic domain-like"/>
    <property type="match status" value="1"/>
</dbReference>
<dbReference type="OrthoDB" id="1522997at2"/>
<sequence>MRKNVLLLETVAEEALTVLQNNVNIFTGYDEASVTAALNNENIHAVITRGKGLINRPLMDACPHLEVVARCGVGLDNVDVAEATARKIMVINAPGSNAATMAEHTLSLMLMLMRNMYGSVFQVKQGNWNWRNQYAGDELNGKTLGVLGMGNIGKRVARLGEAFGMNVLYWSKSVQDLPYKYMDLEDVLRFSDVVSLHLPLNNETDNIMGEKQLGIMKTGSLLINTARGALIDHAALLQALNAGTIAGFAADVLPDEPPLQSMDIVRHPRSIITPHSASLTAATYRQICLLTINNVVAVLTGKTPEPGSVYNREALQ</sequence>
<evidence type="ECO:0000256" key="3">
    <source>
        <dbReference type="RuleBase" id="RU003719"/>
    </source>
</evidence>
<dbReference type="Gene3D" id="3.40.50.720">
    <property type="entry name" value="NAD(P)-binding Rossmann-like Domain"/>
    <property type="match status" value="2"/>
</dbReference>
<dbReference type="PANTHER" id="PTHR10996">
    <property type="entry name" value="2-HYDROXYACID DEHYDROGENASE-RELATED"/>
    <property type="match status" value="1"/>
</dbReference>
<dbReference type="InterPro" id="IPR036291">
    <property type="entry name" value="NAD(P)-bd_dom_sf"/>
</dbReference>
<proteinExistence type="inferred from homology"/>
<gene>
    <name evidence="4" type="ORF">ECE50_010025</name>
</gene>
<comment type="similarity">
    <text evidence="1 3">Belongs to the D-isomer specific 2-hydroxyacid dehydrogenase family.</text>
</comment>
<accession>A0A3S1D140</accession>
<dbReference type="EMBL" id="RIAR02000001">
    <property type="protein sequence ID" value="NSL87168.1"/>
    <property type="molecule type" value="Genomic_DNA"/>
</dbReference>
<dbReference type="InterPro" id="IPR029752">
    <property type="entry name" value="D-isomer_DH_CS1"/>
</dbReference>
<dbReference type="AlphaFoldDB" id="A0A3S1D140"/>
<reference evidence="4" key="1">
    <citation type="submission" date="2020-05" db="EMBL/GenBank/DDBJ databases">
        <title>Chitinophaga laudate sp. nov., isolated from a tropical peat swamp.</title>
        <authorList>
            <person name="Goh C.B.S."/>
            <person name="Lee M.S."/>
            <person name="Parimannan S."/>
            <person name="Pasbakhsh P."/>
            <person name="Yule C.M."/>
            <person name="Rajandas H."/>
            <person name="Loke S."/>
            <person name="Croft L."/>
            <person name="Tan J.B.L."/>
        </authorList>
    </citation>
    <scope>NUCLEOTIDE SEQUENCE</scope>
    <source>
        <strain evidence="4">Mgbs1</strain>
    </source>
</reference>
<organism evidence="4 5">
    <name type="scientific">Chitinophaga solisilvae</name>
    <dbReference type="NCBI Taxonomy" id="1233460"/>
    <lineage>
        <taxon>Bacteria</taxon>
        <taxon>Pseudomonadati</taxon>
        <taxon>Bacteroidota</taxon>
        <taxon>Chitinophagia</taxon>
        <taxon>Chitinophagales</taxon>
        <taxon>Chitinophagaceae</taxon>
        <taxon>Chitinophaga</taxon>
    </lineage>
</organism>
<dbReference type="SUPFAM" id="SSF51735">
    <property type="entry name" value="NAD(P)-binding Rossmann-fold domains"/>
    <property type="match status" value="1"/>
</dbReference>
<dbReference type="InterPro" id="IPR050223">
    <property type="entry name" value="D-isomer_2-hydroxyacid_DH"/>
</dbReference>
<comment type="caution">
    <text evidence="4">The sequence shown here is derived from an EMBL/GenBank/DDBJ whole genome shotgun (WGS) entry which is preliminary data.</text>
</comment>
<name>A0A3S1D140_9BACT</name>
<dbReference type="InterPro" id="IPR029753">
    <property type="entry name" value="D-isomer_DH_CS"/>
</dbReference>
<dbReference type="InterPro" id="IPR006140">
    <property type="entry name" value="D-isomer_DH_NAD-bd"/>
</dbReference>
<dbReference type="PROSITE" id="PS00671">
    <property type="entry name" value="D_2_HYDROXYACID_DH_3"/>
    <property type="match status" value="1"/>
</dbReference>
<dbReference type="GO" id="GO:0016616">
    <property type="term" value="F:oxidoreductase activity, acting on the CH-OH group of donors, NAD or NADP as acceptor"/>
    <property type="evidence" value="ECO:0007669"/>
    <property type="project" value="InterPro"/>
</dbReference>
<evidence type="ECO:0000313" key="5">
    <source>
        <dbReference type="Proteomes" id="UP000281028"/>
    </source>
</evidence>
<dbReference type="PROSITE" id="PS00065">
    <property type="entry name" value="D_2_HYDROXYACID_DH_1"/>
    <property type="match status" value="1"/>
</dbReference>
<dbReference type="GO" id="GO:0051287">
    <property type="term" value="F:NAD binding"/>
    <property type="evidence" value="ECO:0007669"/>
    <property type="project" value="InterPro"/>
</dbReference>
<dbReference type="Pfam" id="PF02826">
    <property type="entry name" value="2-Hacid_dh_C"/>
    <property type="match status" value="1"/>
</dbReference>
<dbReference type="PROSITE" id="PS00670">
    <property type="entry name" value="D_2_HYDROXYACID_DH_2"/>
    <property type="match status" value="1"/>
</dbReference>
<keyword evidence="5" id="KW-1185">Reference proteome</keyword>
<protein>
    <submittedName>
        <fullName evidence="4">Phosphoglycerate dehydrogenase</fullName>
    </submittedName>
</protein>